<organism evidence="1">
    <name type="scientific">Cuerna arida</name>
    <dbReference type="NCBI Taxonomy" id="1464854"/>
    <lineage>
        <taxon>Eukaryota</taxon>
        <taxon>Metazoa</taxon>
        <taxon>Ecdysozoa</taxon>
        <taxon>Arthropoda</taxon>
        <taxon>Hexapoda</taxon>
        <taxon>Insecta</taxon>
        <taxon>Pterygota</taxon>
        <taxon>Neoptera</taxon>
        <taxon>Paraneoptera</taxon>
        <taxon>Hemiptera</taxon>
        <taxon>Auchenorrhyncha</taxon>
        <taxon>Membracoidea</taxon>
        <taxon>Cicadellidae</taxon>
        <taxon>Cicadellinae</taxon>
        <taxon>Proconiini</taxon>
        <taxon>Cuerna</taxon>
    </lineage>
</organism>
<dbReference type="PANTHER" id="PTHR22878">
    <property type="entry name" value="DYNEIN HEAVY CHAIN 6, AXONEMAL-LIKE-RELATED"/>
    <property type="match status" value="1"/>
</dbReference>
<sequence>GGWNSRIVEFQPPFTSLRLQVEDMFQRIIDVNRQVPRLERYLFPEMEVTEELLSVKPDEEEVQLIIAEALEAFDTNIPGPQKFLDIYNKYLYILSGEAGRALDKFFSMDPFPYLKDFAKRIQMYEDLRDEIDLMRRDIPLNFINLDCSLLNDTLSSLVTALRKQIVDYFIGVNRVHNRSIASTFEEMATRVSQVPETTAELVELTNYINESRDATMFNLKTKLITTAEYVMFLLSHAILQNEDILLNSRVFLWPKDMEQVLDLSATRIAHHREIAEGV</sequence>
<name>A0A1B6ES06_9HEMI</name>
<proteinExistence type="predicted"/>
<dbReference type="PANTHER" id="PTHR22878:SF71">
    <property type="entry name" value="DYNEIN, AXONEMAL, HEAVY CHAIN 3"/>
    <property type="match status" value="1"/>
</dbReference>
<protein>
    <recommendedName>
        <fullName evidence="2">Dynein heavy chain tail domain-containing protein</fullName>
    </recommendedName>
</protein>
<dbReference type="GO" id="GO:0030286">
    <property type="term" value="C:dynein complex"/>
    <property type="evidence" value="ECO:0007669"/>
    <property type="project" value="InterPro"/>
</dbReference>
<dbReference type="GO" id="GO:0007018">
    <property type="term" value="P:microtubule-based movement"/>
    <property type="evidence" value="ECO:0007669"/>
    <property type="project" value="InterPro"/>
</dbReference>
<evidence type="ECO:0008006" key="2">
    <source>
        <dbReference type="Google" id="ProtNLM"/>
    </source>
</evidence>
<dbReference type="GO" id="GO:0051959">
    <property type="term" value="F:dynein light intermediate chain binding"/>
    <property type="evidence" value="ECO:0007669"/>
    <property type="project" value="InterPro"/>
</dbReference>
<dbReference type="InterPro" id="IPR026983">
    <property type="entry name" value="DHC"/>
</dbReference>
<reference evidence="1" key="1">
    <citation type="submission" date="2015-11" db="EMBL/GenBank/DDBJ databases">
        <title>De novo transcriptome assembly of four potential Pierce s Disease insect vectors from Arizona vineyards.</title>
        <authorList>
            <person name="Tassone E.E."/>
        </authorList>
    </citation>
    <scope>NUCLEOTIDE SEQUENCE</scope>
</reference>
<evidence type="ECO:0000313" key="1">
    <source>
        <dbReference type="EMBL" id="JAS40722.1"/>
    </source>
</evidence>
<feature type="non-terminal residue" evidence="1">
    <location>
        <position position="1"/>
    </location>
</feature>
<dbReference type="GO" id="GO:0045505">
    <property type="term" value="F:dynein intermediate chain binding"/>
    <property type="evidence" value="ECO:0007669"/>
    <property type="project" value="InterPro"/>
</dbReference>
<dbReference type="EMBL" id="GECZ01029047">
    <property type="protein sequence ID" value="JAS40722.1"/>
    <property type="molecule type" value="Transcribed_RNA"/>
</dbReference>
<accession>A0A1B6ES06</accession>
<gene>
    <name evidence="1" type="ORF">g.50040</name>
</gene>
<dbReference type="AlphaFoldDB" id="A0A1B6ES06"/>
<feature type="non-terminal residue" evidence="1">
    <location>
        <position position="278"/>
    </location>
</feature>